<dbReference type="RefSeq" id="WP_085821966.1">
    <property type="nucleotide sequence ID" value="NZ_FWFP01000003.1"/>
</dbReference>
<feature type="chain" id="PRO_5012507665" evidence="1">
    <location>
        <begin position="27"/>
        <end position="108"/>
    </location>
</feature>
<dbReference type="Proteomes" id="UP000193778">
    <property type="component" value="Unassembled WGS sequence"/>
</dbReference>
<gene>
    <name evidence="3" type="ORF">RUM8411_01436</name>
</gene>
<evidence type="ECO:0000259" key="2">
    <source>
        <dbReference type="Pfam" id="PF03413"/>
    </source>
</evidence>
<dbReference type="InterPro" id="IPR025711">
    <property type="entry name" value="PepSY"/>
</dbReference>
<dbReference type="Gene3D" id="3.10.450.40">
    <property type="match status" value="1"/>
</dbReference>
<sequence>MDKKNAALGALAGLVLTGAAVGSVSAQSTTEATGLTMQQAIEIALQEVSGEVQEAELENEGGTKIYEVEILDANGQEFEIEIAADTGAVIEVEAEDEGDDDDDDDDET</sequence>
<evidence type="ECO:0000256" key="1">
    <source>
        <dbReference type="SAM" id="SignalP"/>
    </source>
</evidence>
<reference evidence="4" key="1">
    <citation type="submission" date="2017-03" db="EMBL/GenBank/DDBJ databases">
        <authorList>
            <person name="Rodrigo-Torres L."/>
            <person name="Arahal R.D."/>
            <person name="Lucena T."/>
        </authorList>
    </citation>
    <scope>NUCLEOTIDE SEQUENCE [LARGE SCALE GENOMIC DNA]</scope>
    <source>
        <strain evidence="4">CECT 8411</strain>
    </source>
</reference>
<keyword evidence="4" id="KW-1185">Reference proteome</keyword>
<keyword evidence="1" id="KW-0732">Signal</keyword>
<accession>A0A1X6YWU4</accession>
<dbReference type="OrthoDB" id="7856745at2"/>
<feature type="signal peptide" evidence="1">
    <location>
        <begin position="1"/>
        <end position="26"/>
    </location>
</feature>
<dbReference type="Pfam" id="PF03413">
    <property type="entry name" value="PepSY"/>
    <property type="match status" value="1"/>
</dbReference>
<dbReference type="AlphaFoldDB" id="A0A1X6YWU4"/>
<name>A0A1X6YWU4_9RHOB</name>
<evidence type="ECO:0000313" key="3">
    <source>
        <dbReference type="EMBL" id="SLN33463.1"/>
    </source>
</evidence>
<protein>
    <submittedName>
        <fullName evidence="3">Peptidase propeptide and YPEB domain protein</fullName>
    </submittedName>
</protein>
<evidence type="ECO:0000313" key="4">
    <source>
        <dbReference type="Proteomes" id="UP000193778"/>
    </source>
</evidence>
<dbReference type="EMBL" id="FWFP01000003">
    <property type="protein sequence ID" value="SLN33463.1"/>
    <property type="molecule type" value="Genomic_DNA"/>
</dbReference>
<organism evidence="3 4">
    <name type="scientific">Ruegeria meonggei</name>
    <dbReference type="NCBI Taxonomy" id="1446476"/>
    <lineage>
        <taxon>Bacteria</taxon>
        <taxon>Pseudomonadati</taxon>
        <taxon>Pseudomonadota</taxon>
        <taxon>Alphaproteobacteria</taxon>
        <taxon>Rhodobacterales</taxon>
        <taxon>Roseobacteraceae</taxon>
        <taxon>Ruegeria</taxon>
    </lineage>
</organism>
<feature type="domain" description="PepSY" evidence="2">
    <location>
        <begin position="35"/>
        <end position="93"/>
    </location>
</feature>
<proteinExistence type="predicted"/>